<dbReference type="EMBL" id="GG657755">
    <property type="protein sequence ID" value="EFL29417.1"/>
    <property type="molecule type" value="Genomic_DNA"/>
</dbReference>
<name>D9WWY9_9ACTN</name>
<gene>
    <name evidence="1" type="ORF">SSOG_09131</name>
</gene>
<organism evidence="1 2">
    <name type="scientific">Streptomyces himastatinicus ATCC 53653</name>
    <dbReference type="NCBI Taxonomy" id="457427"/>
    <lineage>
        <taxon>Bacteria</taxon>
        <taxon>Bacillati</taxon>
        <taxon>Actinomycetota</taxon>
        <taxon>Actinomycetes</taxon>
        <taxon>Kitasatosporales</taxon>
        <taxon>Streptomycetaceae</taxon>
        <taxon>Streptomyces</taxon>
        <taxon>Streptomyces violaceusniger group</taxon>
    </lineage>
</organism>
<dbReference type="HOGENOM" id="CLU_2304443_0_0_11"/>
<proteinExistence type="predicted"/>
<reference evidence="1 2" key="1">
    <citation type="submission" date="2009-02" db="EMBL/GenBank/DDBJ databases">
        <title>Annotation of Streptomyces hygroscopicus strain ATCC 53653.</title>
        <authorList>
            <consortium name="The Broad Institute Genome Sequencing Platform"/>
            <consortium name="Broad Institute Microbial Sequencing Center"/>
            <person name="Fischbach M."/>
            <person name="Godfrey P."/>
            <person name="Ward D."/>
            <person name="Young S."/>
            <person name="Zeng Q."/>
            <person name="Koehrsen M."/>
            <person name="Alvarado L."/>
            <person name="Berlin A.M."/>
            <person name="Bochicchio J."/>
            <person name="Borenstein D."/>
            <person name="Chapman S.B."/>
            <person name="Chen Z."/>
            <person name="Engels R."/>
            <person name="Freedman E."/>
            <person name="Gellesch M."/>
            <person name="Goldberg J."/>
            <person name="Griggs A."/>
            <person name="Gujja S."/>
            <person name="Heilman E.R."/>
            <person name="Heiman D.I."/>
            <person name="Hepburn T.A."/>
            <person name="Howarth C."/>
            <person name="Jen D."/>
            <person name="Larson L."/>
            <person name="Lewis B."/>
            <person name="Mehta T."/>
            <person name="Park D."/>
            <person name="Pearson M."/>
            <person name="Richards J."/>
            <person name="Roberts A."/>
            <person name="Saif S."/>
            <person name="Shea T.D."/>
            <person name="Shenoy N."/>
            <person name="Sisk P."/>
            <person name="Stolte C."/>
            <person name="Sykes S.N."/>
            <person name="Thomson T."/>
            <person name="Walk T."/>
            <person name="White J."/>
            <person name="Yandava C."/>
            <person name="Straight P."/>
            <person name="Clardy J."/>
            <person name="Hung D."/>
            <person name="Kolter R."/>
            <person name="Mekalanos J."/>
            <person name="Walker S."/>
            <person name="Walsh C.T."/>
            <person name="Wieland-Brown L.C."/>
            <person name="Haas B."/>
            <person name="Nusbaum C."/>
            <person name="Birren B."/>
        </authorList>
    </citation>
    <scope>NUCLEOTIDE SEQUENCE [LARGE SCALE GENOMIC DNA]</scope>
    <source>
        <strain evidence="1 2">ATCC 53653</strain>
    </source>
</reference>
<keyword evidence="2" id="KW-1185">Reference proteome</keyword>
<dbReference type="AlphaFoldDB" id="D9WWY9"/>
<dbReference type="OrthoDB" id="4331168at2"/>
<sequence>MTQLIAVAVTRHQCPHCRRTWAKKKAAAAHIDRCWKNPANRTCKTCKHFDPGGDACGCEPGCNWGSSGPDMPSCGAGRALPDDYKPVAHCPLWTALTDLA</sequence>
<evidence type="ECO:0000313" key="1">
    <source>
        <dbReference type="EMBL" id="EFL29417.1"/>
    </source>
</evidence>
<dbReference type="Proteomes" id="UP000003963">
    <property type="component" value="Unassembled WGS sequence"/>
</dbReference>
<dbReference type="STRING" id="457427.SSOG_09131"/>
<evidence type="ECO:0000313" key="2">
    <source>
        <dbReference type="Proteomes" id="UP000003963"/>
    </source>
</evidence>
<dbReference type="RefSeq" id="WP_009721214.1">
    <property type="nucleotide sequence ID" value="NZ_GG657755.1"/>
</dbReference>
<accession>D9WWY9</accession>
<protein>
    <submittedName>
        <fullName evidence="1">Uncharacterized protein</fullName>
    </submittedName>
</protein>